<dbReference type="EMBL" id="QKYN01000070">
    <property type="protein sequence ID" value="RAG84186.1"/>
    <property type="molecule type" value="Genomic_DNA"/>
</dbReference>
<dbReference type="Proteomes" id="UP000248889">
    <property type="component" value="Unassembled WGS sequence"/>
</dbReference>
<keyword evidence="1" id="KW-1133">Transmembrane helix</keyword>
<feature type="transmembrane region" description="Helical" evidence="1">
    <location>
        <begin position="31"/>
        <end position="50"/>
    </location>
</feature>
<accession>A0A2X0J1W8</accession>
<dbReference type="InterPro" id="IPR013780">
    <property type="entry name" value="Glyco_hydro_b"/>
</dbReference>
<gene>
    <name evidence="3" type="ORF">DN069_18190</name>
</gene>
<dbReference type="SUPFAM" id="SSF51445">
    <property type="entry name" value="(Trans)glycosidases"/>
    <property type="match status" value="1"/>
</dbReference>
<dbReference type="Gene3D" id="3.20.20.80">
    <property type="entry name" value="Glycosidases"/>
    <property type="match status" value="1"/>
</dbReference>
<dbReference type="Gene3D" id="2.60.40.1180">
    <property type="entry name" value="Golgi alpha-mannosidase II"/>
    <property type="match status" value="1"/>
</dbReference>
<dbReference type="OrthoDB" id="4771662at2"/>
<proteinExistence type="predicted"/>
<evidence type="ECO:0000256" key="1">
    <source>
        <dbReference type="SAM" id="Phobius"/>
    </source>
</evidence>
<dbReference type="InterPro" id="IPR017853">
    <property type="entry name" value="GH"/>
</dbReference>
<protein>
    <recommendedName>
        <fullName evidence="2">Glycoside hydrolase family 5 C-terminal domain-containing protein</fullName>
    </recommendedName>
</protein>
<keyword evidence="1" id="KW-0812">Transmembrane</keyword>
<dbReference type="AlphaFoldDB" id="A0A2X0J1W8"/>
<sequence length="490" mass="51882">MAATPCALQGCGSTISLVAGGWRVRGRLRRWVTGLAVLACAAGLLLRLGTPAAVGATGPRFLTDAQGRTLILYGLNADDSGAATPAPSPSDELALLGDDFTRILLHWSRVEPRPGHYDDAYLADLVLRIERYAAAGDHVLLAMTQDAYGPPPGSAAAPAAVDAARIHAADEFWRTLGDAPDLQDRYAAAWAHVASYLGAHLPRASGPSTVADALVGYDLLDRPWGGSLQGPAFETGALAALYERVIARVRAVDPDRWLFVEPEADSADAGLPSALPYLPDPRHGAARIGYAPQLHPAPVDPHGGYSGSGAFWADRFVNSWAIQAARTAKRLNAPLLVGGWGMDFTAPGAHLYVDHVQALLDRLMVGSACCTDVPGPWSPWAKPGKAADIAGVLETAYPRVVAGAPVEFDYDKGTLVFTLQFRDEPGVTGSTDVYLPPSDFPFGPQIDFDAEYNATWDPGRHILALTVDRPTPGTVHTLRLTPASQTQNVG</sequence>
<comment type="caution">
    <text evidence="3">The sequence shown here is derived from an EMBL/GenBank/DDBJ whole genome shotgun (WGS) entry which is preliminary data.</text>
</comment>
<evidence type="ECO:0000313" key="3">
    <source>
        <dbReference type="EMBL" id="RAG84186.1"/>
    </source>
</evidence>
<dbReference type="InterPro" id="IPR041036">
    <property type="entry name" value="GH5_C"/>
</dbReference>
<keyword evidence="4" id="KW-1185">Reference proteome</keyword>
<evidence type="ECO:0000313" key="4">
    <source>
        <dbReference type="Proteomes" id="UP000248889"/>
    </source>
</evidence>
<name>A0A2X0J1W8_9ACTN</name>
<dbReference type="GO" id="GO:0016042">
    <property type="term" value="P:lipid catabolic process"/>
    <property type="evidence" value="ECO:0007669"/>
    <property type="project" value="UniProtKB-ARBA"/>
</dbReference>
<keyword evidence="1" id="KW-0472">Membrane</keyword>
<evidence type="ECO:0000259" key="2">
    <source>
        <dbReference type="Pfam" id="PF18564"/>
    </source>
</evidence>
<organism evidence="3 4">
    <name type="scientific">Streptacidiphilus pinicola</name>
    <dbReference type="NCBI Taxonomy" id="2219663"/>
    <lineage>
        <taxon>Bacteria</taxon>
        <taxon>Bacillati</taxon>
        <taxon>Actinomycetota</taxon>
        <taxon>Actinomycetes</taxon>
        <taxon>Kitasatosporales</taxon>
        <taxon>Streptomycetaceae</taxon>
        <taxon>Streptacidiphilus</taxon>
    </lineage>
</organism>
<feature type="domain" description="Glycoside hydrolase family 5 C-terminal" evidence="2">
    <location>
        <begin position="396"/>
        <end position="479"/>
    </location>
</feature>
<dbReference type="GO" id="GO:1901136">
    <property type="term" value="P:carbohydrate derivative catabolic process"/>
    <property type="evidence" value="ECO:0007669"/>
    <property type="project" value="UniProtKB-ARBA"/>
</dbReference>
<reference evidence="3 4" key="1">
    <citation type="submission" date="2018-06" db="EMBL/GenBank/DDBJ databases">
        <title>Streptacidiphilus pinicola sp. nov., isolated from pine grove soil.</title>
        <authorList>
            <person name="Roh S.G."/>
            <person name="Park S."/>
            <person name="Kim M.-K."/>
            <person name="Yun B.-R."/>
            <person name="Park J."/>
            <person name="Kim M.J."/>
            <person name="Kim Y.S."/>
            <person name="Kim S.B."/>
        </authorList>
    </citation>
    <scope>NUCLEOTIDE SEQUENCE [LARGE SCALE GENOMIC DNA]</scope>
    <source>
        <strain evidence="3 4">MMS16-CNU450</strain>
    </source>
</reference>
<dbReference type="Pfam" id="PF18564">
    <property type="entry name" value="Glyco_hydro_5_C"/>
    <property type="match status" value="1"/>
</dbReference>